<accession>A0ACC2RJK7</accession>
<organism evidence="1 2">
    <name type="scientific">Entomophthora muscae</name>
    <dbReference type="NCBI Taxonomy" id="34485"/>
    <lineage>
        <taxon>Eukaryota</taxon>
        <taxon>Fungi</taxon>
        <taxon>Fungi incertae sedis</taxon>
        <taxon>Zoopagomycota</taxon>
        <taxon>Entomophthoromycotina</taxon>
        <taxon>Entomophthoromycetes</taxon>
        <taxon>Entomophthorales</taxon>
        <taxon>Entomophthoraceae</taxon>
        <taxon>Entomophthora</taxon>
    </lineage>
</organism>
<proteinExistence type="predicted"/>
<comment type="caution">
    <text evidence="1">The sequence shown here is derived from an EMBL/GenBank/DDBJ whole genome shotgun (WGS) entry which is preliminary data.</text>
</comment>
<dbReference type="EMBL" id="QTSX02007164">
    <property type="protein sequence ID" value="KAJ9050266.1"/>
    <property type="molecule type" value="Genomic_DNA"/>
</dbReference>
<evidence type="ECO:0000313" key="1">
    <source>
        <dbReference type="EMBL" id="KAJ9050266.1"/>
    </source>
</evidence>
<reference evidence="1" key="1">
    <citation type="submission" date="2022-04" db="EMBL/GenBank/DDBJ databases">
        <title>Genome of the entomopathogenic fungus Entomophthora muscae.</title>
        <authorList>
            <person name="Elya C."/>
            <person name="Lovett B.R."/>
            <person name="Lee E."/>
            <person name="Macias A.M."/>
            <person name="Hajek A.E."/>
            <person name="De Bivort B.L."/>
            <person name="Kasson M.T."/>
            <person name="De Fine Licht H.H."/>
            <person name="Stajich J.E."/>
        </authorList>
    </citation>
    <scope>NUCLEOTIDE SEQUENCE</scope>
    <source>
        <strain evidence="1">Berkeley</strain>
    </source>
</reference>
<evidence type="ECO:0000313" key="2">
    <source>
        <dbReference type="Proteomes" id="UP001165960"/>
    </source>
</evidence>
<feature type="non-terminal residue" evidence="1">
    <location>
        <position position="56"/>
    </location>
</feature>
<sequence length="56" mass="6224">MGTALELLSYSQDGSCQSMMLVGNLVLSGSKVVYHQRLHHMPKYIEWLLGVMNSLG</sequence>
<dbReference type="Proteomes" id="UP001165960">
    <property type="component" value="Unassembled WGS sequence"/>
</dbReference>
<protein>
    <submittedName>
        <fullName evidence="1">Uncharacterized protein</fullName>
    </submittedName>
</protein>
<name>A0ACC2RJK7_9FUNG</name>
<keyword evidence="2" id="KW-1185">Reference proteome</keyword>
<gene>
    <name evidence="1" type="ORF">DSO57_1016065</name>
</gene>